<evidence type="ECO:0000256" key="1">
    <source>
        <dbReference type="SAM" id="MobiDB-lite"/>
    </source>
</evidence>
<feature type="compositionally biased region" description="Polar residues" evidence="1">
    <location>
        <begin position="1"/>
        <end position="11"/>
    </location>
</feature>
<keyword evidence="2" id="KW-0472">Membrane</keyword>
<reference evidence="3 4" key="1">
    <citation type="journal article" date="2016" name="Nat. Commun.">
        <title>Thousands of microbial genomes shed light on interconnected biogeochemical processes in an aquifer system.</title>
        <authorList>
            <person name="Anantharaman K."/>
            <person name="Brown C.T."/>
            <person name="Hug L.A."/>
            <person name="Sharon I."/>
            <person name="Castelle C.J."/>
            <person name="Probst A.J."/>
            <person name="Thomas B.C."/>
            <person name="Singh A."/>
            <person name="Wilkins M.J."/>
            <person name="Karaoz U."/>
            <person name="Brodie E.L."/>
            <person name="Williams K.H."/>
            <person name="Hubbard S.S."/>
            <person name="Banfield J.F."/>
        </authorList>
    </citation>
    <scope>NUCLEOTIDE SEQUENCE [LARGE SCALE GENOMIC DNA]</scope>
</reference>
<dbReference type="PROSITE" id="PS50231">
    <property type="entry name" value="RICIN_B_LECTIN"/>
    <property type="match status" value="1"/>
</dbReference>
<evidence type="ECO:0000313" key="4">
    <source>
        <dbReference type="Proteomes" id="UP000177626"/>
    </source>
</evidence>
<dbReference type="Proteomes" id="UP000177626">
    <property type="component" value="Unassembled WGS sequence"/>
</dbReference>
<keyword evidence="2" id="KW-1133">Transmembrane helix</keyword>
<dbReference type="PROSITE" id="PS00018">
    <property type="entry name" value="EF_HAND_1"/>
    <property type="match status" value="1"/>
</dbReference>
<comment type="caution">
    <text evidence="3">The sequence shown here is derived from an EMBL/GenBank/DDBJ whole genome shotgun (WGS) entry which is preliminary data.</text>
</comment>
<accession>A0A1G2C001</accession>
<dbReference type="EMBL" id="MHKQ01000004">
    <property type="protein sequence ID" value="OGY94732.1"/>
    <property type="molecule type" value="Genomic_DNA"/>
</dbReference>
<dbReference type="InterPro" id="IPR018247">
    <property type="entry name" value="EF_Hand_1_Ca_BS"/>
</dbReference>
<evidence type="ECO:0000313" key="3">
    <source>
        <dbReference type="EMBL" id="OGY94732.1"/>
    </source>
</evidence>
<sequence length="585" mass="66276">MENLNSENLSGSRPEISYPVHPTVNVPPPSGLNERISHHSVSPRRFQRRIVWIVLAVFILAILGVGGWWYYAQGQVLLLMKQAKWSWGLEDLQNYQQDTNVSLEIKNRSQGEQDIYAMFFGGEKFNLDVVGHNKNIGANTESDVDIKAKTEGFNLDLGLQAKKIEDKLYFTFNLEGIEDLLTNIFGAVDQGGGSSFKDAFQNIWFEMDINDSYNISIDKDKLAQLNNKFNDYLQQLKKDKIFDFTDLKEDSKGFRKIKLTIKEDKIEQFIITSLNYQLEASQIFSGPESSDVYKQTNEQWVKDFEKMKVEKPADWEKMKQMFKAVELVILINPDTKNIHGLEIALNNFVLEADGYATIFNGSVKYFIDKIDSYEIVKPANTKQIGAFGDLLMGAQVFAAPSNNDFEELKNNSLNQDLDSYFTDTDGDDLYDYLESFFSTDINNSDTDGDGYLDGQEISNGYNPTGDGLMDPEMVSYLKEERLRAKKEYVQSDLKKLIIEAILCEDIPENLQYVAGNNCDGSVAPTAGNLICPSSYFRWPDITVNNSGFTYLPCNSDTDNNIWEYGATNGDVTIICSSSEMKCLET</sequence>
<organism evidence="3 4">
    <name type="scientific">Candidatus Komeilibacteria bacterium RIFOXYC1_FULL_37_11</name>
    <dbReference type="NCBI Taxonomy" id="1798555"/>
    <lineage>
        <taxon>Bacteria</taxon>
        <taxon>Candidatus Komeiliibacteriota</taxon>
    </lineage>
</organism>
<protein>
    <submittedName>
        <fullName evidence="3">Uncharacterized protein</fullName>
    </submittedName>
</protein>
<name>A0A1G2C001_9BACT</name>
<feature type="transmembrane region" description="Helical" evidence="2">
    <location>
        <begin position="50"/>
        <end position="71"/>
    </location>
</feature>
<proteinExistence type="predicted"/>
<feature type="region of interest" description="Disordered" evidence="1">
    <location>
        <begin position="1"/>
        <end position="20"/>
    </location>
</feature>
<evidence type="ECO:0000256" key="2">
    <source>
        <dbReference type="SAM" id="Phobius"/>
    </source>
</evidence>
<gene>
    <name evidence="3" type="ORF">A2406_03720</name>
</gene>
<dbReference type="AlphaFoldDB" id="A0A1G2C001"/>
<keyword evidence="2" id="KW-0812">Transmembrane</keyword>